<dbReference type="SUPFAM" id="SSF49785">
    <property type="entry name" value="Galactose-binding domain-like"/>
    <property type="match status" value="1"/>
</dbReference>
<feature type="region of interest" description="Disordered" evidence="1">
    <location>
        <begin position="17"/>
        <end position="36"/>
    </location>
</feature>
<reference evidence="2 3" key="1">
    <citation type="submission" date="2021-06" db="EMBL/GenBank/DDBJ databases">
        <title>Caerostris extrusa draft genome.</title>
        <authorList>
            <person name="Kono N."/>
            <person name="Arakawa K."/>
        </authorList>
    </citation>
    <scope>NUCLEOTIDE SEQUENCE [LARGE SCALE GENOMIC DNA]</scope>
</reference>
<name>A0AAV4WLR2_CAEEX</name>
<accession>A0AAV4WLR2</accession>
<proteinExistence type="predicted"/>
<dbReference type="Proteomes" id="UP001054945">
    <property type="component" value="Unassembled WGS sequence"/>
</dbReference>
<comment type="caution">
    <text evidence="2">The sequence shown here is derived from an EMBL/GenBank/DDBJ whole genome shotgun (WGS) entry which is preliminary data.</text>
</comment>
<evidence type="ECO:0000313" key="3">
    <source>
        <dbReference type="Proteomes" id="UP001054945"/>
    </source>
</evidence>
<sequence length="91" mass="10062">MCENDVVLIAQLEVRNPSASSDPNREVSNTVDGSPNTCYHSRNATGQNLKVYLDLPAAVNLIRIYLKKGKADFKVSTIQSRHPRITPCSSF</sequence>
<evidence type="ECO:0000256" key="1">
    <source>
        <dbReference type="SAM" id="MobiDB-lite"/>
    </source>
</evidence>
<dbReference type="Gene3D" id="2.60.120.260">
    <property type="entry name" value="Galactose-binding domain-like"/>
    <property type="match status" value="1"/>
</dbReference>
<gene>
    <name evidence="2" type="ORF">CEXT_553281</name>
</gene>
<dbReference type="InterPro" id="IPR008979">
    <property type="entry name" value="Galactose-bd-like_sf"/>
</dbReference>
<protein>
    <submittedName>
        <fullName evidence="2">Uncharacterized protein</fullName>
    </submittedName>
</protein>
<organism evidence="2 3">
    <name type="scientific">Caerostris extrusa</name>
    <name type="common">Bark spider</name>
    <name type="synonym">Caerostris bankana</name>
    <dbReference type="NCBI Taxonomy" id="172846"/>
    <lineage>
        <taxon>Eukaryota</taxon>
        <taxon>Metazoa</taxon>
        <taxon>Ecdysozoa</taxon>
        <taxon>Arthropoda</taxon>
        <taxon>Chelicerata</taxon>
        <taxon>Arachnida</taxon>
        <taxon>Araneae</taxon>
        <taxon>Araneomorphae</taxon>
        <taxon>Entelegynae</taxon>
        <taxon>Araneoidea</taxon>
        <taxon>Araneidae</taxon>
        <taxon>Caerostris</taxon>
    </lineage>
</organism>
<dbReference type="AlphaFoldDB" id="A0AAV4WLR2"/>
<evidence type="ECO:0000313" key="2">
    <source>
        <dbReference type="EMBL" id="GIY83258.1"/>
    </source>
</evidence>
<keyword evidence="3" id="KW-1185">Reference proteome</keyword>
<dbReference type="EMBL" id="BPLR01016359">
    <property type="protein sequence ID" value="GIY83258.1"/>
    <property type="molecule type" value="Genomic_DNA"/>
</dbReference>